<evidence type="ECO:0000313" key="2">
    <source>
        <dbReference type="EMBL" id="MDV3664942.1"/>
    </source>
</evidence>
<dbReference type="Pfam" id="PF23343">
    <property type="entry name" value="REP_ORF2-G2P"/>
    <property type="match status" value="1"/>
</dbReference>
<dbReference type="AlphaFoldDB" id="A0AAE4T4H1"/>
<comment type="caution">
    <text evidence="2">The sequence shown here is derived from an EMBL/GenBank/DDBJ whole genome shotgun (WGS) entry which is preliminary data.</text>
</comment>
<dbReference type="EMBL" id="NWGY01000013">
    <property type="protein sequence ID" value="MDV3664942.1"/>
    <property type="molecule type" value="Genomic_DNA"/>
</dbReference>
<gene>
    <name evidence="2" type="ORF">CMU51_12830</name>
</gene>
<protein>
    <recommendedName>
        <fullName evidence="1">Replication-associated protein ORF2/G2P domain-containing protein</fullName>
    </recommendedName>
</protein>
<dbReference type="Proteomes" id="UP001189000">
    <property type="component" value="Unassembled WGS sequence"/>
</dbReference>
<name>A0AAE4T4H1_9FLAO</name>
<evidence type="ECO:0000259" key="1">
    <source>
        <dbReference type="Pfam" id="PF23343"/>
    </source>
</evidence>
<feature type="domain" description="Replication-associated protein ORF2/G2P" evidence="1">
    <location>
        <begin position="147"/>
        <end position="269"/>
    </location>
</feature>
<organism evidence="2 3">
    <name type="scientific">Elizabethkingia anophelis</name>
    <dbReference type="NCBI Taxonomy" id="1117645"/>
    <lineage>
        <taxon>Bacteria</taxon>
        <taxon>Pseudomonadati</taxon>
        <taxon>Bacteroidota</taxon>
        <taxon>Flavobacteriia</taxon>
        <taxon>Flavobacteriales</taxon>
        <taxon>Weeksellaceae</taxon>
        <taxon>Elizabethkingia</taxon>
    </lineage>
</organism>
<reference evidence="2" key="1">
    <citation type="submission" date="2023-02" db="EMBL/GenBank/DDBJ databases">
        <title>Elizabethkingia anophelis draft genomes.</title>
        <authorList>
            <person name="Nicholson A.C."/>
            <person name="Whitney A.M."/>
            <person name="Humrighouse B.W."/>
            <person name="Villarma A."/>
            <person name="Bell M."/>
            <person name="Mcquiston J."/>
        </authorList>
    </citation>
    <scope>NUCLEOTIDE SEQUENCE</scope>
    <source>
        <strain evidence="2">B4955</strain>
    </source>
</reference>
<evidence type="ECO:0000313" key="3">
    <source>
        <dbReference type="Proteomes" id="UP001189000"/>
    </source>
</evidence>
<proteinExistence type="predicted"/>
<dbReference type="InterPro" id="IPR056906">
    <property type="entry name" value="ORF2/G2P_dom"/>
</dbReference>
<sequence length="390" mass="45843">MFLRLFFGLYIYVFIKTFGRVEIHALGALFSFMYEVIDVAVVKPHSIVQYKKSTFPKKYNEKSLSNLKQNNKSKLVDRLRRIKEVSDIKAYAQVFKDTYKAETQKEYSGTVSGTVAKKLLKISSVFARSILSRYSNLNSVRDRSITLCTLTLTGAQKHTDKEFNQTLRKFLDHIKKVDSYLISPTTKKKTNIKAPRVRQFFWRAEVQGNGNIHYHILFDAFVNKDTLKRVWNGYLQKMGYPPAYNSTRIESLRNVKDVVAYVCKYLTKADTHDKKTGKPKRPIIGKIWGCSKDLLNIDYPKFYESDTVHLNELINRMEKIELEDSIKDWVKCWKGNTTRLLKECSVNLQWFVKVHYQRVFDYLYRQPQETIPMPTQEPTKVRWFQTSLEL</sequence>
<accession>A0AAE4T4H1</accession>